<gene>
    <name evidence="1" type="ORF">SAMN05445850_3243</name>
</gene>
<keyword evidence="2" id="KW-1185">Reference proteome</keyword>
<protein>
    <submittedName>
        <fullName evidence="1">Uncharacterized protein</fullName>
    </submittedName>
</protein>
<dbReference type="AlphaFoldDB" id="A0A1H1H321"/>
<proteinExistence type="predicted"/>
<organism evidence="1 2">
    <name type="scientific">Paraburkholderia tuberum</name>
    <dbReference type="NCBI Taxonomy" id="157910"/>
    <lineage>
        <taxon>Bacteria</taxon>
        <taxon>Pseudomonadati</taxon>
        <taxon>Pseudomonadota</taxon>
        <taxon>Betaproteobacteria</taxon>
        <taxon>Burkholderiales</taxon>
        <taxon>Burkholderiaceae</taxon>
        <taxon>Paraburkholderia</taxon>
    </lineage>
</organism>
<reference evidence="2" key="1">
    <citation type="submission" date="2016-10" db="EMBL/GenBank/DDBJ databases">
        <authorList>
            <person name="Varghese N."/>
            <person name="Submissions S."/>
        </authorList>
    </citation>
    <scope>NUCLEOTIDE SEQUENCE [LARGE SCALE GENOMIC DNA]</scope>
    <source>
        <strain evidence="2">DUS833</strain>
    </source>
</reference>
<accession>A0A1H1H321</accession>
<evidence type="ECO:0000313" key="1">
    <source>
        <dbReference type="EMBL" id="SDR19794.1"/>
    </source>
</evidence>
<dbReference type="STRING" id="157910.SAMN05445850_3243"/>
<sequence length="54" mass="6137">MLFSPRPFSRLLRSFSPVIPSFCIDRSPSSDGASSWPFRAFHASSRIGFARHCY</sequence>
<name>A0A1H1H321_9BURK</name>
<dbReference type="Proteomes" id="UP000199365">
    <property type="component" value="Unassembled WGS sequence"/>
</dbReference>
<evidence type="ECO:0000313" key="2">
    <source>
        <dbReference type="Proteomes" id="UP000199365"/>
    </source>
</evidence>
<dbReference type="EMBL" id="FNKX01000001">
    <property type="protein sequence ID" value="SDR19794.1"/>
    <property type="molecule type" value="Genomic_DNA"/>
</dbReference>